<evidence type="ECO:0000313" key="3">
    <source>
        <dbReference type="EMBL" id="GAO49442.1"/>
    </source>
</evidence>
<reference evidence="3 4" key="1">
    <citation type="journal article" date="2011" name="J. Gen. Appl. Microbiol.">
        <title>Draft genome sequencing of the enigmatic yeast Saitoella complicata.</title>
        <authorList>
            <person name="Nishida H."/>
            <person name="Hamamoto M."/>
            <person name="Sugiyama J."/>
        </authorList>
    </citation>
    <scope>NUCLEOTIDE SEQUENCE [LARGE SCALE GENOMIC DNA]</scope>
    <source>
        <strain evidence="3 4">NRRL Y-17804</strain>
    </source>
</reference>
<dbReference type="InterPro" id="IPR011022">
    <property type="entry name" value="Arrestin_C-like"/>
</dbReference>
<evidence type="ECO:0000256" key="1">
    <source>
        <dbReference type="SAM" id="MobiDB-lite"/>
    </source>
</evidence>
<dbReference type="PANTHER" id="PTHR36419:SF1">
    <property type="entry name" value="RHO1 GEF LOCALIZING PROTEIN 1"/>
    <property type="match status" value="1"/>
</dbReference>
<gene>
    <name evidence="3" type="ORF">G7K_3592-t1</name>
</gene>
<dbReference type="InterPro" id="IPR053060">
    <property type="entry name" value="Cytokinesis_Signaling_Reg"/>
</dbReference>
<dbReference type="PANTHER" id="PTHR36419">
    <property type="entry name" value="ARRESTIN FAMILY PROTEIN 1"/>
    <property type="match status" value="1"/>
</dbReference>
<accession>A0A0E9NHV0</accession>
<name>A0A0E9NHV0_SAICN</name>
<feature type="region of interest" description="Disordered" evidence="1">
    <location>
        <begin position="290"/>
        <end position="309"/>
    </location>
</feature>
<evidence type="ECO:0000259" key="2">
    <source>
        <dbReference type="SMART" id="SM01017"/>
    </source>
</evidence>
<dbReference type="RefSeq" id="XP_019023181.1">
    <property type="nucleotide sequence ID" value="XM_019170730.1"/>
</dbReference>
<dbReference type="Gene3D" id="2.60.40.640">
    <property type="match status" value="1"/>
</dbReference>
<dbReference type="AlphaFoldDB" id="A0A0E9NHV0"/>
<proteinExistence type="predicted"/>
<feature type="region of interest" description="Disordered" evidence="1">
    <location>
        <begin position="386"/>
        <end position="434"/>
    </location>
</feature>
<reference evidence="3 4" key="2">
    <citation type="journal article" date="2014" name="J. Gen. Appl. Microbiol.">
        <title>The early diverging ascomycetous budding yeast Saitoella complicata has three histone deacetylases belonging to the Clr6, Hos2, and Rpd3 lineages.</title>
        <authorList>
            <person name="Nishida H."/>
            <person name="Matsumoto T."/>
            <person name="Kondo S."/>
            <person name="Hamamoto M."/>
            <person name="Yoshikawa H."/>
        </authorList>
    </citation>
    <scope>NUCLEOTIDE SEQUENCE [LARGE SCALE GENOMIC DNA]</scope>
    <source>
        <strain evidence="3 4">NRRL Y-17804</strain>
    </source>
</reference>
<sequence length="434" mass="47295">MPSSAAVKAAAALLGKGNHHCPITIRAPPHVDYLVGFPGVPATRPRLIGTVELRGSSLLVSYVSISLHCTTAIYPHSSTSAALPALHSTKREVSKVIGKELLLYTAPEGRPHETVLSMDIPFELALPNTYEDLPTPSIALGRGQSVSTSYTLVATLHQATVAATRVSVPVRIDRYDNLSTWGMFAVPQAETTHGADHIVSMGVSIPRTSAGPGDIMGVFIELRPNPDWPVKTQKVRVDSLTVSIEQLLTYKFSVTGQSDVVRKKKIVREEIELYQQKLPNEGLSRTINLPIPTGEESPSRSSSLKSALSFEKDDKENDAVAIGFTTECELYKIEYNLSVKAKLTRAKDVALKIPIHISPWNRAYCKRQMEGIEMAVREERKRYARSHRGGGGSAFGMPKSASMGQVKIVRPEDDPQSMLLGGKGSPGKRRVLVE</sequence>
<dbReference type="OrthoDB" id="4001642at2759"/>
<dbReference type="STRING" id="698492.A0A0E9NHV0"/>
<dbReference type="GO" id="GO:0000917">
    <property type="term" value="P:division septum assembly"/>
    <property type="evidence" value="ECO:0007669"/>
    <property type="project" value="TreeGrafter"/>
</dbReference>
<dbReference type="GO" id="GO:0000935">
    <property type="term" value="C:division septum"/>
    <property type="evidence" value="ECO:0007669"/>
    <property type="project" value="TreeGrafter"/>
</dbReference>
<feature type="domain" description="Arrestin C-terminal-like" evidence="2">
    <location>
        <begin position="195"/>
        <end position="361"/>
    </location>
</feature>
<reference evidence="3 4" key="3">
    <citation type="journal article" date="2015" name="Genome Announc.">
        <title>Draft Genome Sequence of the Archiascomycetous Yeast Saitoella complicata.</title>
        <authorList>
            <person name="Yamauchi K."/>
            <person name="Kondo S."/>
            <person name="Hamamoto M."/>
            <person name="Takahashi Y."/>
            <person name="Ogura Y."/>
            <person name="Hayashi T."/>
            <person name="Nishida H."/>
        </authorList>
    </citation>
    <scope>NUCLEOTIDE SEQUENCE [LARGE SCALE GENOMIC DNA]</scope>
    <source>
        <strain evidence="3 4">NRRL Y-17804</strain>
    </source>
</reference>
<feature type="compositionally biased region" description="Low complexity" evidence="1">
    <location>
        <begin position="299"/>
        <end position="309"/>
    </location>
</feature>
<organism evidence="3 4">
    <name type="scientific">Saitoella complicata (strain BCRC 22490 / CBS 7301 / JCM 7358 / NBRC 10748 / NRRL Y-17804)</name>
    <dbReference type="NCBI Taxonomy" id="698492"/>
    <lineage>
        <taxon>Eukaryota</taxon>
        <taxon>Fungi</taxon>
        <taxon>Dikarya</taxon>
        <taxon>Ascomycota</taxon>
        <taxon>Taphrinomycotina</taxon>
        <taxon>Taphrinomycotina incertae sedis</taxon>
        <taxon>Saitoella</taxon>
    </lineage>
</organism>
<comment type="caution">
    <text evidence="3">The sequence shown here is derived from an EMBL/GenBank/DDBJ whole genome shotgun (WGS) entry which is preliminary data.</text>
</comment>
<evidence type="ECO:0000313" key="4">
    <source>
        <dbReference type="Proteomes" id="UP000033140"/>
    </source>
</evidence>
<protein>
    <recommendedName>
        <fullName evidence="2">Arrestin C-terminal-like domain-containing protein</fullName>
    </recommendedName>
</protein>
<dbReference type="Proteomes" id="UP000033140">
    <property type="component" value="Unassembled WGS sequence"/>
</dbReference>
<dbReference type="InterPro" id="IPR014752">
    <property type="entry name" value="Arrestin-like_C"/>
</dbReference>
<dbReference type="Pfam" id="PF02752">
    <property type="entry name" value="Arrestin_C"/>
    <property type="match status" value="1"/>
</dbReference>
<dbReference type="EMBL" id="BACD03000023">
    <property type="protein sequence ID" value="GAO49442.1"/>
    <property type="molecule type" value="Genomic_DNA"/>
</dbReference>
<dbReference type="OMA" id="FTTECEL"/>
<keyword evidence="4" id="KW-1185">Reference proteome</keyword>
<dbReference type="SMART" id="SM01017">
    <property type="entry name" value="Arrestin_C"/>
    <property type="match status" value="1"/>
</dbReference>